<feature type="compositionally biased region" description="Polar residues" evidence="1">
    <location>
        <begin position="1"/>
        <end position="11"/>
    </location>
</feature>
<feature type="compositionally biased region" description="Polar residues" evidence="1">
    <location>
        <begin position="298"/>
        <end position="311"/>
    </location>
</feature>
<keyword evidence="4" id="KW-1185">Reference proteome</keyword>
<feature type="compositionally biased region" description="Polar residues" evidence="1">
    <location>
        <begin position="277"/>
        <end position="291"/>
    </location>
</feature>
<dbReference type="VEuPathDB" id="FungiDB:PSTT_14367"/>
<evidence type="ECO:0000259" key="2">
    <source>
        <dbReference type="PROSITE" id="PS00028"/>
    </source>
</evidence>
<evidence type="ECO:0000256" key="1">
    <source>
        <dbReference type="SAM" id="MobiDB-lite"/>
    </source>
</evidence>
<dbReference type="AlphaFoldDB" id="A0A2S4UMG8"/>
<dbReference type="SMART" id="SM00355">
    <property type="entry name" value="ZnF_C2H2"/>
    <property type="match status" value="2"/>
</dbReference>
<dbReference type="Proteomes" id="UP000239156">
    <property type="component" value="Unassembled WGS sequence"/>
</dbReference>
<evidence type="ECO:0000313" key="4">
    <source>
        <dbReference type="Proteomes" id="UP000239156"/>
    </source>
</evidence>
<evidence type="ECO:0000313" key="3">
    <source>
        <dbReference type="EMBL" id="POV98512.1"/>
    </source>
</evidence>
<reference evidence="3" key="1">
    <citation type="submission" date="2017-12" db="EMBL/GenBank/DDBJ databases">
        <title>Gene loss provides genomic basis for host adaptation in cereal stripe rust fungi.</title>
        <authorList>
            <person name="Xia C."/>
        </authorList>
    </citation>
    <scope>NUCLEOTIDE SEQUENCE [LARGE SCALE GENOMIC DNA]</scope>
    <source>
        <strain evidence="3">93-210</strain>
    </source>
</reference>
<feature type="compositionally biased region" description="Basic and acidic residues" evidence="1">
    <location>
        <begin position="343"/>
        <end position="355"/>
    </location>
</feature>
<feature type="compositionally biased region" description="Basic and acidic residues" evidence="1">
    <location>
        <begin position="121"/>
        <end position="134"/>
    </location>
</feature>
<feature type="compositionally biased region" description="Low complexity" evidence="1">
    <location>
        <begin position="160"/>
        <end position="173"/>
    </location>
</feature>
<dbReference type="EMBL" id="PKSL01000224">
    <property type="protein sequence ID" value="POV98512.1"/>
    <property type="molecule type" value="Genomic_DNA"/>
</dbReference>
<feature type="region of interest" description="Disordered" evidence="1">
    <location>
        <begin position="1"/>
        <end position="40"/>
    </location>
</feature>
<feature type="domain" description="C2H2-type" evidence="2">
    <location>
        <begin position="241"/>
        <end position="262"/>
    </location>
</feature>
<comment type="caution">
    <text evidence="3">The sequence shown here is derived from an EMBL/GenBank/DDBJ whole genome shotgun (WGS) entry which is preliminary data.</text>
</comment>
<dbReference type="InterPro" id="IPR013087">
    <property type="entry name" value="Znf_C2H2_type"/>
</dbReference>
<feature type="region of interest" description="Disordered" evidence="1">
    <location>
        <begin position="389"/>
        <end position="416"/>
    </location>
</feature>
<feature type="region of interest" description="Disordered" evidence="1">
    <location>
        <begin position="340"/>
        <end position="368"/>
    </location>
</feature>
<sequence>MSSDEIASNSIHPHKSFVDKQSRQSLEVPPEVEHLHLSRRVQRYPSQINLGDIPMHDAAVSEWLDTIGPVSPISDAFLPRSYWSSDSVPSSHPSSDPSSDSASTSPKVAEPDVQSLYQPPESDRHGLRSSESRGHSPQSPGYGASNIRPSTGASTSRALSSSPIKKIPSSPVKKVMRTSPKAKNVGRLQGKKKHRRIAVVRPLSKLRQYKPTARKAKALQRRVLISCSTSDRPSQQPIFRCPICSLQLPLLSAIKHHIRSDHPNYYNQHFDHRLGPETSSSEGTQLTNIPNTIGKPRNSPQRLRSPNNKQGRTLPAKYDPSTQIHIQELHILPRFVMASPSKEQPKAEVIPEKPDLSPAKGPVPPSPSPQGLIRCPICPVELPVLDAIKNHVREDHPHQFDPNLDKKPDPQTDPAK</sequence>
<feature type="region of interest" description="Disordered" evidence="1">
    <location>
        <begin position="83"/>
        <end position="194"/>
    </location>
</feature>
<feature type="compositionally biased region" description="Polar residues" evidence="1">
    <location>
        <begin position="147"/>
        <end position="159"/>
    </location>
</feature>
<dbReference type="VEuPathDB" id="FungiDB:PSHT_04202"/>
<feature type="region of interest" description="Disordered" evidence="1">
    <location>
        <begin position="269"/>
        <end position="317"/>
    </location>
</feature>
<proteinExistence type="predicted"/>
<accession>A0A2S4UMG8</accession>
<organism evidence="3 4">
    <name type="scientific">Puccinia striiformis</name>
    <dbReference type="NCBI Taxonomy" id="27350"/>
    <lineage>
        <taxon>Eukaryota</taxon>
        <taxon>Fungi</taxon>
        <taxon>Dikarya</taxon>
        <taxon>Basidiomycota</taxon>
        <taxon>Pucciniomycotina</taxon>
        <taxon>Pucciniomycetes</taxon>
        <taxon>Pucciniales</taxon>
        <taxon>Pucciniaceae</taxon>
        <taxon>Puccinia</taxon>
    </lineage>
</organism>
<protein>
    <recommendedName>
        <fullName evidence="2">C2H2-type domain-containing protein</fullName>
    </recommendedName>
</protein>
<name>A0A2S4UMG8_9BASI</name>
<dbReference type="PROSITE" id="PS00028">
    <property type="entry name" value="ZINC_FINGER_C2H2_1"/>
    <property type="match status" value="1"/>
</dbReference>
<gene>
    <name evidence="3" type="ORF">PSTT_14367</name>
</gene>
<feature type="compositionally biased region" description="Low complexity" evidence="1">
    <location>
        <begin position="83"/>
        <end position="106"/>
    </location>
</feature>